<dbReference type="PRINTS" id="PR00455">
    <property type="entry name" value="HTHTETR"/>
</dbReference>
<evidence type="ECO:0000256" key="3">
    <source>
        <dbReference type="ARBA" id="ARBA00023163"/>
    </source>
</evidence>
<dbReference type="KEGG" id="mgk:FSB76_29010"/>
<dbReference type="InterPro" id="IPR009057">
    <property type="entry name" value="Homeodomain-like_sf"/>
</dbReference>
<feature type="domain" description="HTH tetR-type" evidence="5">
    <location>
        <begin position="6"/>
        <end position="66"/>
    </location>
</feature>
<proteinExistence type="predicted"/>
<dbReference type="SUPFAM" id="SSF46689">
    <property type="entry name" value="Homeodomain-like"/>
    <property type="match status" value="1"/>
</dbReference>
<dbReference type="InterPro" id="IPR036271">
    <property type="entry name" value="Tet_transcr_reg_TetR-rel_C_sf"/>
</dbReference>
<accession>A0A5B8W716</accession>
<keyword evidence="3" id="KW-0804">Transcription</keyword>
<dbReference type="Pfam" id="PF16925">
    <property type="entry name" value="TetR_C_13"/>
    <property type="match status" value="1"/>
</dbReference>
<dbReference type="SUPFAM" id="SSF48498">
    <property type="entry name" value="Tetracyclin repressor-like, C-terminal domain"/>
    <property type="match status" value="1"/>
</dbReference>
<evidence type="ECO:0000256" key="4">
    <source>
        <dbReference type="PROSITE-ProRule" id="PRU00335"/>
    </source>
</evidence>
<keyword evidence="2 4" id="KW-0238">DNA-binding</keyword>
<dbReference type="Gene3D" id="1.10.357.10">
    <property type="entry name" value="Tetracycline Repressor, domain 2"/>
    <property type="match status" value="1"/>
</dbReference>
<dbReference type="EMBL" id="CP042437">
    <property type="protein sequence ID" value="QEC79800.1"/>
    <property type="molecule type" value="Genomic_DNA"/>
</dbReference>
<dbReference type="Proteomes" id="UP000321362">
    <property type="component" value="Chromosome"/>
</dbReference>
<evidence type="ECO:0000256" key="2">
    <source>
        <dbReference type="ARBA" id="ARBA00023125"/>
    </source>
</evidence>
<dbReference type="PROSITE" id="PS50977">
    <property type="entry name" value="HTH_TETR_2"/>
    <property type="match status" value="1"/>
</dbReference>
<dbReference type="Gene3D" id="1.10.10.60">
    <property type="entry name" value="Homeodomain-like"/>
    <property type="match status" value="1"/>
</dbReference>
<evidence type="ECO:0000313" key="7">
    <source>
        <dbReference type="Proteomes" id="UP000321362"/>
    </source>
</evidence>
<evidence type="ECO:0000313" key="6">
    <source>
        <dbReference type="EMBL" id="QEC79800.1"/>
    </source>
</evidence>
<protein>
    <submittedName>
        <fullName evidence="6">TetR/AcrR family transcriptional regulator</fullName>
    </submittedName>
</protein>
<dbReference type="InterPro" id="IPR011075">
    <property type="entry name" value="TetR_C"/>
</dbReference>
<organism evidence="6 7">
    <name type="scientific">Mucilaginibacter ginsenosidivorax</name>
    <dbReference type="NCBI Taxonomy" id="862126"/>
    <lineage>
        <taxon>Bacteria</taxon>
        <taxon>Pseudomonadati</taxon>
        <taxon>Bacteroidota</taxon>
        <taxon>Sphingobacteriia</taxon>
        <taxon>Sphingobacteriales</taxon>
        <taxon>Sphingobacteriaceae</taxon>
        <taxon>Mucilaginibacter</taxon>
    </lineage>
</organism>
<dbReference type="InterPro" id="IPR001647">
    <property type="entry name" value="HTH_TetR"/>
</dbReference>
<gene>
    <name evidence="6" type="ORF">FSB76_29010</name>
</gene>
<dbReference type="AlphaFoldDB" id="A0A5B8W716"/>
<dbReference type="GO" id="GO:0003677">
    <property type="term" value="F:DNA binding"/>
    <property type="evidence" value="ECO:0007669"/>
    <property type="project" value="UniProtKB-UniRule"/>
</dbReference>
<feature type="DNA-binding region" description="H-T-H motif" evidence="4">
    <location>
        <begin position="29"/>
        <end position="48"/>
    </location>
</feature>
<sequence>MARNKDFDEDELLGKAVELFWDKGYHATSAQDLVDGLGISRSSIYNTYTDKKTLFSNALRYYQGKNTSAVLTLLGNTENPAEAIKQVLYGVIRESEEDKLAKGCFMVNTAIELSSHDKEIAELVSQNNQSVEDALTSVIVKGQHQGQFKTTMPARALARFIFSMISGLRVSARSGAGSSVLEDIVCVALSAL</sequence>
<dbReference type="Pfam" id="PF00440">
    <property type="entry name" value="TetR_N"/>
    <property type="match status" value="1"/>
</dbReference>
<reference evidence="6 7" key="1">
    <citation type="journal article" date="2013" name="J. Microbiol.">
        <title>Mucilaginibacter ginsenosidivorax sp. nov., with ginsenoside converting activity isolated from sediment.</title>
        <authorList>
            <person name="Kim J.K."/>
            <person name="Choi T.E."/>
            <person name="Liu Q.M."/>
            <person name="Park H.Y."/>
            <person name="Yi T.H."/>
            <person name="Yoon M.H."/>
            <person name="Kim S.C."/>
            <person name="Im W.T."/>
        </authorList>
    </citation>
    <scope>NUCLEOTIDE SEQUENCE [LARGE SCALE GENOMIC DNA]</scope>
    <source>
        <strain evidence="6 7">KHI28</strain>
    </source>
</reference>
<dbReference type="PANTHER" id="PTHR47506">
    <property type="entry name" value="TRANSCRIPTIONAL REGULATORY PROTEIN"/>
    <property type="match status" value="1"/>
</dbReference>
<dbReference type="PANTHER" id="PTHR47506:SF1">
    <property type="entry name" value="HTH-TYPE TRANSCRIPTIONAL REGULATOR YJDC"/>
    <property type="match status" value="1"/>
</dbReference>
<name>A0A5B8W716_9SPHI</name>
<evidence type="ECO:0000259" key="5">
    <source>
        <dbReference type="PROSITE" id="PS50977"/>
    </source>
</evidence>
<dbReference type="RefSeq" id="WP_147059738.1">
    <property type="nucleotide sequence ID" value="NZ_CP042437.1"/>
</dbReference>
<dbReference type="OrthoDB" id="9795242at2"/>
<keyword evidence="7" id="KW-1185">Reference proteome</keyword>
<keyword evidence="1" id="KW-0805">Transcription regulation</keyword>
<evidence type="ECO:0000256" key="1">
    <source>
        <dbReference type="ARBA" id="ARBA00023015"/>
    </source>
</evidence>